<evidence type="ECO:0000313" key="2">
    <source>
        <dbReference type="EMBL" id="MEE1947052.1"/>
    </source>
</evidence>
<evidence type="ECO:0000256" key="1">
    <source>
        <dbReference type="SAM" id="SignalP"/>
    </source>
</evidence>
<dbReference type="RefSeq" id="WP_330109338.1">
    <property type="nucleotide sequence ID" value="NZ_JAZDQT010000003.1"/>
</dbReference>
<keyword evidence="1" id="KW-0732">Signal</keyword>
<accession>A0ABU7IC54</accession>
<evidence type="ECO:0000313" key="3">
    <source>
        <dbReference type="Proteomes" id="UP001336835"/>
    </source>
</evidence>
<dbReference type="Proteomes" id="UP001336835">
    <property type="component" value="Unassembled WGS sequence"/>
</dbReference>
<organism evidence="2 3">
    <name type="scientific">Pedobacter albus</name>
    <dbReference type="NCBI Taxonomy" id="3113905"/>
    <lineage>
        <taxon>Bacteria</taxon>
        <taxon>Pseudomonadati</taxon>
        <taxon>Bacteroidota</taxon>
        <taxon>Sphingobacteriia</taxon>
        <taxon>Sphingobacteriales</taxon>
        <taxon>Sphingobacteriaceae</taxon>
        <taxon>Pedobacter</taxon>
    </lineage>
</organism>
<comment type="caution">
    <text evidence="2">The sequence shown here is derived from an EMBL/GenBank/DDBJ whole genome shotgun (WGS) entry which is preliminary data.</text>
</comment>
<proteinExistence type="predicted"/>
<reference evidence="2 3" key="1">
    <citation type="submission" date="2024-01" db="EMBL/GenBank/DDBJ databases">
        <title>Pedobacter sp. nov., isolated from fresh soil.</title>
        <authorList>
            <person name="Le N.T.T."/>
        </authorList>
    </citation>
    <scope>NUCLEOTIDE SEQUENCE [LARGE SCALE GENOMIC DNA]</scope>
    <source>
        <strain evidence="2 3">KR3-3</strain>
    </source>
</reference>
<protein>
    <submittedName>
        <fullName evidence="2">Carboxypeptidase regulatory-like domain-containing protein</fullName>
    </submittedName>
</protein>
<dbReference type="EMBL" id="JAZDQT010000003">
    <property type="protein sequence ID" value="MEE1947052.1"/>
    <property type="molecule type" value="Genomic_DNA"/>
</dbReference>
<name>A0ABU7IC54_9SPHI</name>
<feature type="chain" id="PRO_5046394585" evidence="1">
    <location>
        <begin position="24"/>
        <end position="907"/>
    </location>
</feature>
<keyword evidence="3" id="KW-1185">Reference proteome</keyword>
<dbReference type="Gene3D" id="2.60.40.1930">
    <property type="match status" value="1"/>
</dbReference>
<gene>
    <name evidence="2" type="ORF">VRU48_18145</name>
</gene>
<feature type="signal peptide" evidence="1">
    <location>
        <begin position="1"/>
        <end position="23"/>
    </location>
</feature>
<sequence>MKLSKILFAFLISTLLFNLSASAQQDSVALSNIISKTKRLSDEQPIEKVYVHFDKPYYAVADTVWFKAYVTTEQNVPSPLSKIVYVELWTAKDSLVQTVKLPVKNSVAYGNIPLNMNTYKQGNYYVRAYTLWMANFDNAYFFTKTIPIGEAIDKQLITNITFANEQSDKNIKTNAKIQFRDMTKKAYANKTVNWQVYSNYDVFAKGKGTTDQNGVLTISVTSKNGEPITKGNIITSLSISEKETVNASFDLKQSVNAVDFQFFPEGGELVGGIPNQVGFKAVRATGLGVEVKGSIIDDQNNEITTFNTAFAGMGSFFITPEAGKVYRAKATFKDGSSSIYELPKASANGISLQVINSNTEFVNLKILANTPYFEANKDKTFFVVAQNSNVVYYAAKAPLKNQVIITKIPKGNFPSGIVQLTLFDANSKPLSERLVFILHPNTLNLTVKSDLPLYKPRQKVKISLDAKSANLPVAGDFSVSVTDEQKVPVDENSETTILSSLLLTSDLKGYIEKPNYYFIKTDEKKLADLDKLMLTQGYRRFSYKSILAGEYPLINLLPEQGMNITGTLRDRTGMPIRKGAMRLMVTGKPISAETVTTNMGVFNFQNLNIPDSSQVVISAKYNANSANMMIMLDGVPSPAASRNPNIADEVANIDTTLSAYLNNSQKQYRYLRTLKTVEIKGAPIKKPSHSDHATLSGLSPNADHMISGDRFSSGCTMLLQCLKTMATGLTFDNENFYVSRDFNSGSRTPVQVFINGNPVDARDINGVNAAEVESVEIFLKDDLGTVDRLYGTRGVMVINTKKAPVGKKISKQELMDMLPKTNIITYSPPGYAKEREFYSPKYLPGAPINSNDLRTTIYWNPKVITDEKGNFNFEFFNADGRGTYRVVVEGLDKSGNLGRAVYHYTVK</sequence>